<dbReference type="GO" id="GO:0007224">
    <property type="term" value="P:smoothened signaling pathway"/>
    <property type="evidence" value="ECO:0007669"/>
    <property type="project" value="TreeGrafter"/>
</dbReference>
<dbReference type="GO" id="GO:0042771">
    <property type="term" value="P:intrinsic apoptotic signaling pathway in response to DNA damage by p53 class mediator"/>
    <property type="evidence" value="ECO:0007669"/>
    <property type="project" value="TreeGrafter"/>
</dbReference>
<dbReference type="InterPro" id="IPR050494">
    <property type="entry name" value="Ser_Thr_dual-spec_kinase"/>
</dbReference>
<evidence type="ECO:0000256" key="1">
    <source>
        <dbReference type="ARBA" id="ARBA00022527"/>
    </source>
</evidence>
<keyword evidence="4" id="KW-0418">Kinase</keyword>
<dbReference type="SUPFAM" id="SSF56112">
    <property type="entry name" value="Protein kinase-like (PK-like)"/>
    <property type="match status" value="1"/>
</dbReference>
<dbReference type="PROSITE" id="PS50011">
    <property type="entry name" value="PROTEIN_KINASE_DOM"/>
    <property type="match status" value="1"/>
</dbReference>
<keyword evidence="3 6" id="KW-0547">Nucleotide-binding</keyword>
<dbReference type="GO" id="GO:0005737">
    <property type="term" value="C:cytoplasm"/>
    <property type="evidence" value="ECO:0007669"/>
    <property type="project" value="TreeGrafter"/>
</dbReference>
<dbReference type="InterPro" id="IPR000719">
    <property type="entry name" value="Prot_kinase_dom"/>
</dbReference>
<feature type="domain" description="Protein kinase" evidence="9">
    <location>
        <begin position="21"/>
        <end position="338"/>
    </location>
</feature>
<dbReference type="InterPro" id="IPR008271">
    <property type="entry name" value="Ser/Thr_kinase_AS"/>
</dbReference>
<evidence type="ECO:0000259" key="9">
    <source>
        <dbReference type="PROSITE" id="PS50011"/>
    </source>
</evidence>
<dbReference type="PANTHER" id="PTHR24058:SF53">
    <property type="entry name" value="HOMEODOMAIN-INTERACTING PROTEIN KINASE 2"/>
    <property type="match status" value="1"/>
</dbReference>
<dbReference type="GO" id="GO:0046332">
    <property type="term" value="F:SMAD binding"/>
    <property type="evidence" value="ECO:0007669"/>
    <property type="project" value="TreeGrafter"/>
</dbReference>
<dbReference type="OMA" id="YCIVFEK"/>
<feature type="transmembrane region" description="Helical" evidence="8">
    <location>
        <begin position="267"/>
        <end position="290"/>
    </location>
</feature>
<evidence type="ECO:0000256" key="8">
    <source>
        <dbReference type="SAM" id="Phobius"/>
    </source>
</evidence>
<dbReference type="GeneTree" id="ENSGT00940000155356"/>
<keyword evidence="8" id="KW-0472">Membrane</keyword>
<keyword evidence="2" id="KW-0808">Transferase</keyword>
<dbReference type="STRING" id="30732.ENSOMEP00000031060"/>
<keyword evidence="5 6" id="KW-0067">ATP-binding</keyword>
<evidence type="ECO:0000256" key="5">
    <source>
        <dbReference type="ARBA" id="ARBA00022840"/>
    </source>
</evidence>
<dbReference type="SMART" id="SM00220">
    <property type="entry name" value="S_TKc"/>
    <property type="match status" value="1"/>
</dbReference>
<dbReference type="GO" id="GO:0003714">
    <property type="term" value="F:transcription corepressor activity"/>
    <property type="evidence" value="ECO:0007669"/>
    <property type="project" value="TreeGrafter"/>
</dbReference>
<keyword evidence="8" id="KW-0812">Transmembrane</keyword>
<dbReference type="Ensembl" id="ENSOMET00000022068.1">
    <property type="protein sequence ID" value="ENSOMEP00000031060.1"/>
    <property type="gene ID" value="ENSOMEG00000000398.1"/>
</dbReference>
<name>A0A3B3DNV7_ORYME</name>
<evidence type="ECO:0000256" key="3">
    <source>
        <dbReference type="ARBA" id="ARBA00022741"/>
    </source>
</evidence>
<dbReference type="InterPro" id="IPR017441">
    <property type="entry name" value="Protein_kinase_ATP_BS"/>
</dbReference>
<dbReference type="Gene3D" id="1.10.510.10">
    <property type="entry name" value="Transferase(Phosphotransferase) domain 1"/>
    <property type="match status" value="1"/>
</dbReference>
<feature type="binding site" evidence="6">
    <location>
        <position position="50"/>
    </location>
    <ligand>
        <name>ATP</name>
        <dbReference type="ChEBI" id="CHEBI:30616"/>
    </ligand>
</feature>
<comment type="similarity">
    <text evidence="7">Belongs to the protein kinase superfamily.</text>
</comment>
<evidence type="ECO:0000256" key="7">
    <source>
        <dbReference type="RuleBase" id="RU000304"/>
    </source>
</evidence>
<dbReference type="Proteomes" id="UP000261560">
    <property type="component" value="Unplaced"/>
</dbReference>
<reference evidence="10" key="2">
    <citation type="submission" date="2025-09" db="UniProtKB">
        <authorList>
            <consortium name="Ensembl"/>
        </authorList>
    </citation>
    <scope>IDENTIFICATION</scope>
</reference>
<keyword evidence="11" id="KW-1185">Reference proteome</keyword>
<dbReference type="GO" id="GO:0004674">
    <property type="term" value="F:protein serine/threonine kinase activity"/>
    <property type="evidence" value="ECO:0007669"/>
    <property type="project" value="UniProtKB-KW"/>
</dbReference>
<protein>
    <recommendedName>
        <fullName evidence="9">Protein kinase domain-containing protein</fullName>
    </recommendedName>
</protein>
<dbReference type="GO" id="GO:0016605">
    <property type="term" value="C:PML body"/>
    <property type="evidence" value="ECO:0007669"/>
    <property type="project" value="TreeGrafter"/>
</dbReference>
<reference evidence="10" key="1">
    <citation type="submission" date="2025-08" db="UniProtKB">
        <authorList>
            <consortium name="Ensembl"/>
        </authorList>
    </citation>
    <scope>IDENTIFICATION</scope>
</reference>
<sequence>MATGTSLRHIPIALSGNKSFYLKRHSLGEGAFGAVFLYQQHPTLKDVAVKFLNHKYGQKEANILEKIKGLNPDKNNLLKLVEHFTEGWHYCIVFEKLDQDLGHFMSVKTQQRMKVSEIRPVAQQILTALQALKSMGLVHTDIKPNNLMLVNHANHPFKVKLIDFGLARHKFDLSPNSKIQALGYRAPESVFDLPKDESVDMWGLGCSLAYMYLFRNLYPRTSEYEYIATIVQMQGIPPSYVLREGLRVQEFFLRSGSNFQFKTPSMYLGRSFTGLLLSLLASIYLGTVLSEIKSSAVKWKGLSCRLDRRPFSSQQKQTIVVITVLCTSLGAVLGHIDG</sequence>
<keyword evidence="8" id="KW-1133">Transmembrane helix</keyword>
<evidence type="ECO:0000313" key="10">
    <source>
        <dbReference type="Ensembl" id="ENSOMEP00000031060.1"/>
    </source>
</evidence>
<evidence type="ECO:0000256" key="6">
    <source>
        <dbReference type="PROSITE-ProRule" id="PRU10141"/>
    </source>
</evidence>
<evidence type="ECO:0000313" key="11">
    <source>
        <dbReference type="Proteomes" id="UP000261560"/>
    </source>
</evidence>
<dbReference type="PaxDb" id="30732-ENSOMEP00000031060"/>
<dbReference type="InterPro" id="IPR011009">
    <property type="entry name" value="Kinase-like_dom_sf"/>
</dbReference>
<dbReference type="GO" id="GO:0005524">
    <property type="term" value="F:ATP binding"/>
    <property type="evidence" value="ECO:0007669"/>
    <property type="project" value="UniProtKB-UniRule"/>
</dbReference>
<dbReference type="GO" id="GO:0045944">
    <property type="term" value="P:positive regulation of transcription by RNA polymerase II"/>
    <property type="evidence" value="ECO:0007669"/>
    <property type="project" value="TreeGrafter"/>
</dbReference>
<evidence type="ECO:0000256" key="2">
    <source>
        <dbReference type="ARBA" id="ARBA00022679"/>
    </source>
</evidence>
<dbReference type="Pfam" id="PF00069">
    <property type="entry name" value="Pkinase"/>
    <property type="match status" value="1"/>
</dbReference>
<evidence type="ECO:0000256" key="4">
    <source>
        <dbReference type="ARBA" id="ARBA00022777"/>
    </source>
</evidence>
<organism evidence="10 11">
    <name type="scientific">Oryzias melastigma</name>
    <name type="common">Marine medaka</name>
    <dbReference type="NCBI Taxonomy" id="30732"/>
    <lineage>
        <taxon>Eukaryota</taxon>
        <taxon>Metazoa</taxon>
        <taxon>Chordata</taxon>
        <taxon>Craniata</taxon>
        <taxon>Vertebrata</taxon>
        <taxon>Euteleostomi</taxon>
        <taxon>Actinopterygii</taxon>
        <taxon>Neopterygii</taxon>
        <taxon>Teleostei</taxon>
        <taxon>Neoteleostei</taxon>
        <taxon>Acanthomorphata</taxon>
        <taxon>Ovalentaria</taxon>
        <taxon>Atherinomorphae</taxon>
        <taxon>Beloniformes</taxon>
        <taxon>Adrianichthyidae</taxon>
        <taxon>Oryziinae</taxon>
        <taxon>Oryzias</taxon>
    </lineage>
</organism>
<accession>A0A3B3DNV7</accession>
<dbReference type="AlphaFoldDB" id="A0A3B3DNV7"/>
<keyword evidence="1 7" id="KW-0723">Serine/threonine-protein kinase</keyword>
<dbReference type="GO" id="GO:0004713">
    <property type="term" value="F:protein tyrosine kinase activity"/>
    <property type="evidence" value="ECO:0007669"/>
    <property type="project" value="TreeGrafter"/>
</dbReference>
<dbReference type="PROSITE" id="PS00108">
    <property type="entry name" value="PROTEIN_KINASE_ST"/>
    <property type="match status" value="1"/>
</dbReference>
<proteinExistence type="inferred from homology"/>
<dbReference type="PROSITE" id="PS00107">
    <property type="entry name" value="PROTEIN_KINASE_ATP"/>
    <property type="match status" value="1"/>
</dbReference>
<feature type="transmembrane region" description="Helical" evidence="8">
    <location>
        <begin position="318"/>
        <end position="336"/>
    </location>
</feature>
<dbReference type="GO" id="GO:0003713">
    <property type="term" value="F:transcription coactivator activity"/>
    <property type="evidence" value="ECO:0007669"/>
    <property type="project" value="TreeGrafter"/>
</dbReference>
<dbReference type="PANTHER" id="PTHR24058">
    <property type="entry name" value="DUAL SPECIFICITY PROTEIN KINASE"/>
    <property type="match status" value="1"/>
</dbReference>